<dbReference type="OrthoDB" id="57532at2"/>
<sequence length="332" mass="35391">MSVARLFPSVTSAVVLCALLAGCGTTPDSSAEMDPYAGGASFPWTYTAPAGSLGPQRLTAALNTLSFETLLGASNGWGPIEPDRSNGEQARGDGRTLTLAGVPYARGFGTHAGSEMRFSLQGYNGARCTRLTSDIGVDDEVGHRGSVVFQVFLDGVLAYDSGTMTGASATRRIDLDLRGQGELRLVVGDAGDGIDYDHADWANPQVRCENDSAADLRYAFEFPEPLNARYGQQVTATLRVSDEPGHTSGPVSFQLSVFHWSSPGAPPAQLAEPNRVYAATTLPAEFPVRLNLTAPYPDGFTPPTGPVELTLAARLEDRGFFRRAYLNWNVLP</sequence>
<dbReference type="EMBL" id="VDMO01000021">
    <property type="protein sequence ID" value="TNM68688.1"/>
    <property type="molecule type" value="Genomic_DNA"/>
</dbReference>
<name>A0A5C4Y082_9DEIO</name>
<organism evidence="4 5">
    <name type="scientific">Deinococcus radiopugnans ATCC 19172</name>
    <dbReference type="NCBI Taxonomy" id="585398"/>
    <lineage>
        <taxon>Bacteria</taxon>
        <taxon>Thermotogati</taxon>
        <taxon>Deinococcota</taxon>
        <taxon>Deinococci</taxon>
        <taxon>Deinococcales</taxon>
        <taxon>Deinococcaceae</taxon>
        <taxon>Deinococcus</taxon>
    </lineage>
</organism>
<feature type="signal peptide" evidence="1">
    <location>
        <begin position="1"/>
        <end position="23"/>
    </location>
</feature>
<proteinExistence type="predicted"/>
<dbReference type="EMBL" id="JACHEW010000022">
    <property type="protein sequence ID" value="MBB6018044.1"/>
    <property type="molecule type" value="Genomic_DNA"/>
</dbReference>
<evidence type="ECO:0000256" key="1">
    <source>
        <dbReference type="SAM" id="SignalP"/>
    </source>
</evidence>
<evidence type="ECO:0000313" key="3">
    <source>
        <dbReference type="EMBL" id="MBB6018044.1"/>
    </source>
</evidence>
<dbReference type="Gene3D" id="2.60.120.1060">
    <property type="entry name" value="NPCBM/NEW2 domain"/>
    <property type="match status" value="1"/>
</dbReference>
<dbReference type="PROSITE" id="PS51257">
    <property type="entry name" value="PROKAR_LIPOPROTEIN"/>
    <property type="match status" value="1"/>
</dbReference>
<feature type="domain" description="Glycosyl hydrolase family 98 putative carbohydrate-binding module" evidence="2">
    <location>
        <begin position="59"/>
        <end position="208"/>
    </location>
</feature>
<reference evidence="4 5" key="1">
    <citation type="submission" date="2019-06" db="EMBL/GenBank/DDBJ databases">
        <title>Genome sequence of Deinococcus radiopugnans ATCC 19172.</title>
        <authorList>
            <person name="Maclea K.S."/>
            <person name="Maynard C.R."/>
        </authorList>
    </citation>
    <scope>NUCLEOTIDE SEQUENCE [LARGE SCALE GENOMIC DNA]</scope>
    <source>
        <strain evidence="4 5">ATCC 19172</strain>
    </source>
</reference>
<evidence type="ECO:0000313" key="5">
    <source>
        <dbReference type="Proteomes" id="UP000313988"/>
    </source>
</evidence>
<accession>A0A5C4Y082</accession>
<protein>
    <submittedName>
        <fullName evidence="4">Carbohydrate-binding protein</fullName>
    </submittedName>
</protein>
<reference evidence="3 6" key="2">
    <citation type="submission" date="2020-08" db="EMBL/GenBank/DDBJ databases">
        <title>Genomic Encyclopedia of Type Strains, Phase IV (KMG-IV): sequencing the most valuable type-strain genomes for metagenomic binning, comparative biology and taxonomic classification.</title>
        <authorList>
            <person name="Goeker M."/>
        </authorList>
    </citation>
    <scope>NUCLEOTIDE SEQUENCE [LARGE SCALE GENOMIC DNA]</scope>
    <source>
        <strain evidence="3 6">DSM 12027</strain>
    </source>
</reference>
<dbReference type="Pfam" id="PF08305">
    <property type="entry name" value="NPCBM"/>
    <property type="match status" value="1"/>
</dbReference>
<dbReference type="Proteomes" id="UP000629870">
    <property type="component" value="Unassembled WGS sequence"/>
</dbReference>
<gene>
    <name evidence="4" type="ORF">FHR04_16235</name>
    <name evidence="3" type="ORF">HNQ04_003315</name>
</gene>
<comment type="caution">
    <text evidence="4">The sequence shown here is derived from an EMBL/GenBank/DDBJ whole genome shotgun (WGS) entry which is preliminary data.</text>
</comment>
<dbReference type="SMART" id="SM00776">
    <property type="entry name" value="NPCBM"/>
    <property type="match status" value="1"/>
</dbReference>
<dbReference type="InterPro" id="IPR013222">
    <property type="entry name" value="Glyco_hyd_98_carb-bd"/>
</dbReference>
<keyword evidence="6" id="KW-1185">Reference proteome</keyword>
<feature type="chain" id="PRO_5022888472" evidence="1">
    <location>
        <begin position="24"/>
        <end position="332"/>
    </location>
</feature>
<keyword evidence="1" id="KW-0732">Signal</keyword>
<dbReference type="InterPro" id="IPR038637">
    <property type="entry name" value="NPCBM_sf"/>
</dbReference>
<dbReference type="SUPFAM" id="SSF49785">
    <property type="entry name" value="Galactose-binding domain-like"/>
    <property type="match status" value="1"/>
</dbReference>
<evidence type="ECO:0000259" key="2">
    <source>
        <dbReference type="SMART" id="SM00776"/>
    </source>
</evidence>
<evidence type="ECO:0000313" key="6">
    <source>
        <dbReference type="Proteomes" id="UP000629870"/>
    </source>
</evidence>
<dbReference type="RefSeq" id="WP_139404323.1">
    <property type="nucleotide sequence ID" value="NZ_JACHEW010000022.1"/>
</dbReference>
<dbReference type="Proteomes" id="UP000313988">
    <property type="component" value="Unassembled WGS sequence"/>
</dbReference>
<evidence type="ECO:0000313" key="4">
    <source>
        <dbReference type="EMBL" id="TNM68688.1"/>
    </source>
</evidence>
<dbReference type="InterPro" id="IPR008979">
    <property type="entry name" value="Galactose-bd-like_sf"/>
</dbReference>
<dbReference type="AlphaFoldDB" id="A0A5C4Y082"/>